<evidence type="ECO:0000313" key="2">
    <source>
        <dbReference type="Proteomes" id="UP000187203"/>
    </source>
</evidence>
<gene>
    <name evidence="1" type="ORF">COLO4_01814</name>
</gene>
<sequence>MLRPLLPNLRCFFSIYWASPRDVLSIATHRRGFEEDEKGQDTVYESKYGGAPIVGVADTTVSECQRESSSLYFMEPDRLGKGRNAANPLKP</sequence>
<reference evidence="2" key="1">
    <citation type="submission" date="2013-09" db="EMBL/GenBank/DDBJ databases">
        <title>Corchorus olitorius genome sequencing.</title>
        <authorList>
            <person name="Alam M."/>
            <person name="Haque M.S."/>
            <person name="Islam M.S."/>
            <person name="Emdad E.M."/>
            <person name="Islam M.M."/>
            <person name="Ahmed B."/>
            <person name="Halim A."/>
            <person name="Hossen Q.M.M."/>
            <person name="Hossain M.Z."/>
            <person name="Ahmed R."/>
            <person name="Khan M.M."/>
            <person name="Islam R."/>
            <person name="Rashid M.M."/>
            <person name="Khan S.A."/>
            <person name="Rahman M.S."/>
            <person name="Alam M."/>
            <person name="Yahiya A.S."/>
            <person name="Khan M.S."/>
            <person name="Azam M.S."/>
            <person name="Haque T."/>
            <person name="Lashkar M.Z.H."/>
            <person name="Akhand A.I."/>
            <person name="Morshed G."/>
            <person name="Roy S."/>
            <person name="Uddin K.S."/>
            <person name="Rabeya T."/>
            <person name="Hossain A.S."/>
            <person name="Chowdhury A."/>
            <person name="Snigdha A.R."/>
            <person name="Mortoza M.S."/>
            <person name="Matin S.A."/>
            <person name="Hoque S.M.E."/>
            <person name="Islam M.K."/>
            <person name="Roy D.K."/>
            <person name="Haider R."/>
            <person name="Moosa M.M."/>
            <person name="Elias S.M."/>
            <person name="Hasan A.M."/>
            <person name="Jahan S."/>
            <person name="Shafiuddin M."/>
            <person name="Mahmood N."/>
            <person name="Shommy N.S."/>
        </authorList>
    </citation>
    <scope>NUCLEOTIDE SEQUENCE [LARGE SCALE GENOMIC DNA]</scope>
    <source>
        <strain evidence="2">cv. O-4</strain>
    </source>
</reference>
<dbReference type="AlphaFoldDB" id="A0A1R3L244"/>
<comment type="caution">
    <text evidence="1">The sequence shown here is derived from an EMBL/GenBank/DDBJ whole genome shotgun (WGS) entry which is preliminary data.</text>
</comment>
<evidence type="ECO:0000313" key="1">
    <source>
        <dbReference type="EMBL" id="OMP13367.1"/>
    </source>
</evidence>
<protein>
    <submittedName>
        <fullName evidence="1">Uncharacterized protein</fullName>
    </submittedName>
</protein>
<dbReference type="EMBL" id="AWUE01004469">
    <property type="protein sequence ID" value="OMP13367.1"/>
    <property type="molecule type" value="Genomic_DNA"/>
</dbReference>
<dbReference type="Proteomes" id="UP000187203">
    <property type="component" value="Unassembled WGS sequence"/>
</dbReference>
<accession>A0A1R3L244</accession>
<proteinExistence type="predicted"/>
<organism evidence="1 2">
    <name type="scientific">Corchorus olitorius</name>
    <dbReference type="NCBI Taxonomy" id="93759"/>
    <lineage>
        <taxon>Eukaryota</taxon>
        <taxon>Viridiplantae</taxon>
        <taxon>Streptophyta</taxon>
        <taxon>Embryophyta</taxon>
        <taxon>Tracheophyta</taxon>
        <taxon>Spermatophyta</taxon>
        <taxon>Magnoliopsida</taxon>
        <taxon>eudicotyledons</taxon>
        <taxon>Gunneridae</taxon>
        <taxon>Pentapetalae</taxon>
        <taxon>rosids</taxon>
        <taxon>malvids</taxon>
        <taxon>Malvales</taxon>
        <taxon>Malvaceae</taxon>
        <taxon>Grewioideae</taxon>
        <taxon>Apeibeae</taxon>
        <taxon>Corchorus</taxon>
    </lineage>
</organism>
<name>A0A1R3L244_9ROSI</name>
<keyword evidence="2" id="KW-1185">Reference proteome</keyword>